<reference evidence="2 3" key="1">
    <citation type="journal article" date="2012" name="Science">
        <title>The Paleozoic origin of enzymatic lignin decomposition reconstructed from 31 fungal genomes.</title>
        <authorList>
            <person name="Floudas D."/>
            <person name="Binder M."/>
            <person name="Riley R."/>
            <person name="Barry K."/>
            <person name="Blanchette R.A."/>
            <person name="Henrissat B."/>
            <person name="Martinez A.T."/>
            <person name="Otillar R."/>
            <person name="Spatafora J.W."/>
            <person name="Yadav J.S."/>
            <person name="Aerts A."/>
            <person name="Benoit I."/>
            <person name="Boyd A."/>
            <person name="Carlson A."/>
            <person name="Copeland A."/>
            <person name="Coutinho P.M."/>
            <person name="de Vries R.P."/>
            <person name="Ferreira P."/>
            <person name="Findley K."/>
            <person name="Foster B."/>
            <person name="Gaskell J."/>
            <person name="Glotzer D."/>
            <person name="Gorecki P."/>
            <person name="Heitman J."/>
            <person name="Hesse C."/>
            <person name="Hori C."/>
            <person name="Igarashi K."/>
            <person name="Jurgens J.A."/>
            <person name="Kallen N."/>
            <person name="Kersten P."/>
            <person name="Kohler A."/>
            <person name="Kuees U."/>
            <person name="Kumar T.K.A."/>
            <person name="Kuo A."/>
            <person name="LaButti K."/>
            <person name="Larrondo L.F."/>
            <person name="Lindquist E."/>
            <person name="Ling A."/>
            <person name="Lombard V."/>
            <person name="Lucas S."/>
            <person name="Lundell T."/>
            <person name="Martin R."/>
            <person name="McLaughlin D.J."/>
            <person name="Morgenstern I."/>
            <person name="Morin E."/>
            <person name="Murat C."/>
            <person name="Nagy L.G."/>
            <person name="Nolan M."/>
            <person name="Ohm R.A."/>
            <person name="Patyshakuliyeva A."/>
            <person name="Rokas A."/>
            <person name="Ruiz-Duenas F.J."/>
            <person name="Sabat G."/>
            <person name="Salamov A."/>
            <person name="Samejima M."/>
            <person name="Schmutz J."/>
            <person name="Slot J.C."/>
            <person name="St John F."/>
            <person name="Stenlid J."/>
            <person name="Sun H."/>
            <person name="Sun S."/>
            <person name="Syed K."/>
            <person name="Tsang A."/>
            <person name="Wiebenga A."/>
            <person name="Young D."/>
            <person name="Pisabarro A."/>
            <person name="Eastwood D.C."/>
            <person name="Martin F."/>
            <person name="Cullen D."/>
            <person name="Grigoriev I.V."/>
            <person name="Hibbett D.S."/>
        </authorList>
    </citation>
    <scope>NUCLEOTIDE SEQUENCE [LARGE SCALE GENOMIC DNA]</scope>
    <source>
        <strain evidence="2 3">ATCC 11539</strain>
    </source>
</reference>
<dbReference type="KEGG" id="gtr:GLOTRDRAFT_91025"/>
<evidence type="ECO:0000313" key="3">
    <source>
        <dbReference type="Proteomes" id="UP000030669"/>
    </source>
</evidence>
<dbReference type="EMBL" id="KB469297">
    <property type="protein sequence ID" value="EPQ59428.1"/>
    <property type="molecule type" value="Genomic_DNA"/>
</dbReference>
<sequence length="252" mass="27077">MINPERLMAMCMDVSLNMNRVVNLRLLSHNLTQAPSHILSTANLVALTIAVMDSATTKYQLALPFLLQSVSPGLAALHASRARRLHPEDSTLHETHCARCGTFFGDGRSDVRVVRQCKRRKVPGSGESSGRSQAKRVLKTTCGTCGRVQERVVEAGNARNFPKAGRNFDRRGVSGAAASGQATAPLPNTKGLPGGELSKTATMTSMTEPATVPPVPEEHGPVATHLASGKVQDENLQKLHVPQPPLRRTLAR</sequence>
<dbReference type="OMA" id="ADTHCAR"/>
<gene>
    <name evidence="2" type="ORF">GLOTRDRAFT_91025</name>
</gene>
<proteinExistence type="predicted"/>
<dbReference type="OrthoDB" id="2685617at2759"/>
<keyword evidence="3" id="KW-1185">Reference proteome</keyword>
<dbReference type="eggNOG" id="ENOG502SWJT">
    <property type="taxonomic scope" value="Eukaryota"/>
</dbReference>
<dbReference type="Proteomes" id="UP000030669">
    <property type="component" value="Unassembled WGS sequence"/>
</dbReference>
<protein>
    <recommendedName>
        <fullName evidence="4">Rpr2-domain-containing protein</fullName>
    </recommendedName>
</protein>
<dbReference type="RefSeq" id="XP_007862420.1">
    <property type="nucleotide sequence ID" value="XM_007864229.1"/>
</dbReference>
<dbReference type="GeneID" id="19309285"/>
<evidence type="ECO:0008006" key="4">
    <source>
        <dbReference type="Google" id="ProtNLM"/>
    </source>
</evidence>
<accession>S7QJB3</accession>
<feature type="region of interest" description="Disordered" evidence="1">
    <location>
        <begin position="161"/>
        <end position="252"/>
    </location>
</feature>
<evidence type="ECO:0000313" key="2">
    <source>
        <dbReference type="EMBL" id="EPQ59428.1"/>
    </source>
</evidence>
<name>S7QJB3_GLOTA</name>
<organism evidence="2 3">
    <name type="scientific">Gloeophyllum trabeum (strain ATCC 11539 / FP-39264 / Madison 617)</name>
    <name type="common">Brown rot fungus</name>
    <dbReference type="NCBI Taxonomy" id="670483"/>
    <lineage>
        <taxon>Eukaryota</taxon>
        <taxon>Fungi</taxon>
        <taxon>Dikarya</taxon>
        <taxon>Basidiomycota</taxon>
        <taxon>Agaricomycotina</taxon>
        <taxon>Agaricomycetes</taxon>
        <taxon>Gloeophyllales</taxon>
        <taxon>Gloeophyllaceae</taxon>
        <taxon>Gloeophyllum</taxon>
    </lineage>
</organism>
<evidence type="ECO:0000256" key="1">
    <source>
        <dbReference type="SAM" id="MobiDB-lite"/>
    </source>
</evidence>
<dbReference type="AlphaFoldDB" id="S7QJB3"/>
<dbReference type="HOGENOM" id="CLU_1102874_0_0_1"/>